<evidence type="ECO:0000313" key="2">
    <source>
        <dbReference type="EMBL" id="GJE94717.1"/>
    </source>
</evidence>
<dbReference type="EMBL" id="BPQB01000042">
    <property type="protein sequence ID" value="GJE94717.1"/>
    <property type="molecule type" value="Genomic_DNA"/>
</dbReference>
<dbReference type="OrthoDB" id="10632624at2759"/>
<accession>A0A9P3GFH6</accession>
<evidence type="ECO:0000313" key="3">
    <source>
        <dbReference type="Proteomes" id="UP000703269"/>
    </source>
</evidence>
<feature type="region of interest" description="Disordered" evidence="1">
    <location>
        <begin position="96"/>
        <end position="225"/>
    </location>
</feature>
<comment type="caution">
    <text evidence="2">The sequence shown here is derived from an EMBL/GenBank/DDBJ whole genome shotgun (WGS) entry which is preliminary data.</text>
</comment>
<dbReference type="AlphaFoldDB" id="A0A9P3GFH6"/>
<gene>
    <name evidence="2" type="ORF">PsYK624_108880</name>
</gene>
<organism evidence="2 3">
    <name type="scientific">Phanerochaete sordida</name>
    <dbReference type="NCBI Taxonomy" id="48140"/>
    <lineage>
        <taxon>Eukaryota</taxon>
        <taxon>Fungi</taxon>
        <taxon>Dikarya</taxon>
        <taxon>Basidiomycota</taxon>
        <taxon>Agaricomycotina</taxon>
        <taxon>Agaricomycetes</taxon>
        <taxon>Polyporales</taxon>
        <taxon>Phanerochaetaceae</taxon>
        <taxon>Phanerochaete</taxon>
    </lineage>
</organism>
<keyword evidence="3" id="KW-1185">Reference proteome</keyword>
<feature type="compositionally biased region" description="Low complexity" evidence="1">
    <location>
        <begin position="253"/>
        <end position="266"/>
    </location>
</feature>
<feature type="region of interest" description="Disordered" evidence="1">
    <location>
        <begin position="1"/>
        <end position="27"/>
    </location>
</feature>
<feature type="region of interest" description="Disordered" evidence="1">
    <location>
        <begin position="252"/>
        <end position="281"/>
    </location>
</feature>
<proteinExistence type="predicted"/>
<name>A0A9P3GFH6_9APHY</name>
<feature type="region of interest" description="Disordered" evidence="1">
    <location>
        <begin position="50"/>
        <end position="80"/>
    </location>
</feature>
<protein>
    <submittedName>
        <fullName evidence="2">Uncharacterized protein</fullName>
    </submittedName>
</protein>
<reference evidence="2 3" key="1">
    <citation type="submission" date="2021-08" db="EMBL/GenBank/DDBJ databases">
        <title>Draft Genome Sequence of Phanerochaete sordida strain YK-624.</title>
        <authorList>
            <person name="Mori T."/>
            <person name="Dohra H."/>
            <person name="Suzuki T."/>
            <person name="Kawagishi H."/>
            <person name="Hirai H."/>
        </authorList>
    </citation>
    <scope>NUCLEOTIDE SEQUENCE [LARGE SCALE GENOMIC DNA]</scope>
    <source>
        <strain evidence="2 3">YK-624</strain>
    </source>
</reference>
<dbReference type="Proteomes" id="UP000703269">
    <property type="component" value="Unassembled WGS sequence"/>
</dbReference>
<feature type="compositionally biased region" description="Polar residues" evidence="1">
    <location>
        <begin position="151"/>
        <end position="160"/>
    </location>
</feature>
<evidence type="ECO:0000256" key="1">
    <source>
        <dbReference type="SAM" id="MobiDB-lite"/>
    </source>
</evidence>
<sequence length="350" mass="36967">MSDSSDAPLIKDMQSKRNLRSPSTTSFESGIFSVSTHAFTDIAKLRSESPELMPNPFEPPTSKPIIPIIKEPNPPPKPVALSSLTTAEHQFSALVSRPSFLAKPRSAPRPSVRRAGSRAARDMRATALTRLASTRSGRRSRSVDAMDEADSPSSVYSQASAAPGYRSSVDFGTAFASEPAPPVPPLPTQYQPHAFKSAGWAHEAQPPRAAPPASPPLEDSHAFPLPLASPVHGAADAAPATPGAQWFATLWASPSSTSPSPSHSSPNEPAVLRTSASDGPSLRSLEVSRRLPQLQHAVGSQEEAHQGTVGYQLPPGWRAGASAVAMPTPQVYGYEDNTPRASTAAIVYHA</sequence>